<proteinExistence type="predicted"/>
<gene>
    <name evidence="1" type="ORF">AQPE_0894</name>
</gene>
<dbReference type="AlphaFoldDB" id="A0A5K7S5I9"/>
<name>A0A5K7S5I9_9BACT</name>
<accession>A0A5K7S5I9</accession>
<dbReference type="RefSeq" id="WP_318349796.1">
    <property type="nucleotide sequence ID" value="NZ_AP018694.1"/>
</dbReference>
<dbReference type="EMBL" id="AP018694">
    <property type="protein sequence ID" value="BBE16750.1"/>
    <property type="molecule type" value="Genomic_DNA"/>
</dbReference>
<evidence type="ECO:0000313" key="2">
    <source>
        <dbReference type="Proteomes" id="UP001193389"/>
    </source>
</evidence>
<evidence type="ECO:0000313" key="1">
    <source>
        <dbReference type="EMBL" id="BBE16750.1"/>
    </source>
</evidence>
<organism evidence="1 2">
    <name type="scientific">Aquipluma nitroreducens</name>
    <dbReference type="NCBI Taxonomy" id="2010828"/>
    <lineage>
        <taxon>Bacteria</taxon>
        <taxon>Pseudomonadati</taxon>
        <taxon>Bacteroidota</taxon>
        <taxon>Bacteroidia</taxon>
        <taxon>Marinilabiliales</taxon>
        <taxon>Prolixibacteraceae</taxon>
        <taxon>Aquipluma</taxon>
    </lineage>
</organism>
<sequence length="383" mass="44548">MRKYIYIFLTGFLLLNSCSTGQKSLEQGNYYDAIMKAVGRLSSDPDNRKASQVISEGYPLSVTYYQEEIDKILTSNDPFKWKRTLEIMQTVNQMSDEIRRVPAARKLVPSPKMYTSELTDVQNRAAQEFYDAGLDALSRKTREAAKQAYFHFLNADALVRGFKDTQQKMLLAKNIATLNVVVEQIPVNGKFEYSAQFFYDNVFQMLNERFQEKDFVHFFSPEQAEQAKLKFPDMVLQMGFYDFFIDRPQHSEEQLELNKQIEEKYTVKISKDSTVTRTRMIPKKGKIKILTDQVASGGLLELKTVEFQSQKIVFTDKIPGQYMWQNKYGIFVGDNEVLDKDLSNILKNKMIMPPPAQDMFVLFTKPIFNQLADKLTNYFRQYN</sequence>
<keyword evidence="2" id="KW-1185">Reference proteome</keyword>
<dbReference type="KEGG" id="anf:AQPE_0894"/>
<protein>
    <submittedName>
        <fullName evidence="1">Uncharacterized protein</fullName>
    </submittedName>
</protein>
<reference evidence="1" key="1">
    <citation type="journal article" date="2020" name="Int. J. Syst. Evol. Microbiol.">
        <title>Aquipluma nitroreducens gen. nov. sp. nov., a novel facultatively anaerobic bacterium isolated from a freshwater lake.</title>
        <authorList>
            <person name="Watanabe M."/>
            <person name="Kojima H."/>
            <person name="Fukui M."/>
        </authorList>
    </citation>
    <scope>NUCLEOTIDE SEQUENCE</scope>
    <source>
        <strain evidence="1">MeG22</strain>
    </source>
</reference>
<dbReference type="Proteomes" id="UP001193389">
    <property type="component" value="Chromosome"/>
</dbReference>